<reference evidence="5 6" key="2">
    <citation type="submission" date="2017-06" db="EMBL/GenBank/DDBJ databases">
        <authorList>
            <person name="Kim H.J."/>
            <person name="Triplett B.A."/>
        </authorList>
    </citation>
    <scope>NUCLEOTIDE SEQUENCE [LARGE SCALE GENOMIC DNA]</scope>
    <source>
        <strain evidence="5">Kingella_eburonensis</strain>
    </source>
</reference>
<reference evidence="4" key="1">
    <citation type="submission" date="2017-05" db="EMBL/GenBank/DDBJ databases">
        <authorList>
            <person name="Song R."/>
            <person name="Chenine A.L."/>
            <person name="Ruprecht R.M."/>
        </authorList>
    </citation>
    <scope>NUCLEOTIDE SEQUENCE</scope>
    <source>
        <strain evidence="4">Kingella_eburonensis</strain>
    </source>
</reference>
<dbReference type="GO" id="GO:0003676">
    <property type="term" value="F:nucleic acid binding"/>
    <property type="evidence" value="ECO:0007669"/>
    <property type="project" value="InterPro"/>
</dbReference>
<comment type="function">
    <text evidence="1">DNA polymerase III is a complex, multichain enzyme responsible for most of the replicative synthesis in bacteria. The epsilon subunit contain the editing function and is a proofreading 3'-5' exonuclease.</text>
</comment>
<keyword evidence="5" id="KW-0808">Transferase</keyword>
<dbReference type="Gene3D" id="3.30.420.10">
    <property type="entry name" value="Ribonuclease H-like superfamily/Ribonuclease H"/>
    <property type="match status" value="1"/>
</dbReference>
<dbReference type="GO" id="GO:0008408">
    <property type="term" value="F:3'-5' exonuclease activity"/>
    <property type="evidence" value="ECO:0007669"/>
    <property type="project" value="TreeGrafter"/>
</dbReference>
<dbReference type="GeneID" id="83625785"/>
<keyword evidence="6" id="KW-1185">Reference proteome</keyword>
<comment type="subunit">
    <text evidence="2">DNA polymerase III contains a core (composed of alpha, epsilon and theta chains) that associates with a tau subunit. This core dimerizes to form the POLIII' complex. PolIII' associates with the gamma complex (composed of gamma, delta, delta', psi and chi chains) and with the beta chain to form the complete DNA polymerase III complex.</text>
</comment>
<organism evidence="5 6">
    <name type="scientific">Kingella negevensis</name>
    <dbReference type="NCBI Taxonomy" id="1522312"/>
    <lineage>
        <taxon>Bacteria</taxon>
        <taxon>Pseudomonadati</taxon>
        <taxon>Pseudomonadota</taxon>
        <taxon>Betaproteobacteria</taxon>
        <taxon>Neisseriales</taxon>
        <taxon>Neisseriaceae</taxon>
        <taxon>Kingella</taxon>
    </lineage>
</organism>
<dbReference type="PANTHER" id="PTHR30231:SF37">
    <property type="entry name" value="EXODEOXYRIBONUCLEASE 10"/>
    <property type="match status" value="1"/>
</dbReference>
<dbReference type="GO" id="GO:0045004">
    <property type="term" value="P:DNA replication proofreading"/>
    <property type="evidence" value="ECO:0007669"/>
    <property type="project" value="TreeGrafter"/>
</dbReference>
<dbReference type="RefSeq" id="WP_044250389.1">
    <property type="nucleotide sequence ID" value="NZ_CCNJ01000065.1"/>
</dbReference>
<dbReference type="Pfam" id="PF00929">
    <property type="entry name" value="RNase_T"/>
    <property type="match status" value="1"/>
</dbReference>
<dbReference type="AlphaFoldDB" id="A0A238TC09"/>
<dbReference type="CDD" id="cd06127">
    <property type="entry name" value="DEDDh"/>
    <property type="match status" value="1"/>
</dbReference>
<dbReference type="InterPro" id="IPR012337">
    <property type="entry name" value="RNaseH-like_sf"/>
</dbReference>
<dbReference type="EMBL" id="FXUV01000039">
    <property type="protein sequence ID" value="SMQ12951.1"/>
    <property type="molecule type" value="Genomic_DNA"/>
</dbReference>
<dbReference type="OrthoDB" id="9803913at2"/>
<evidence type="ECO:0000256" key="2">
    <source>
        <dbReference type="ARBA" id="ARBA00026073"/>
    </source>
</evidence>
<dbReference type="SUPFAM" id="SSF53098">
    <property type="entry name" value="Ribonuclease H-like"/>
    <property type="match status" value="1"/>
</dbReference>
<evidence type="ECO:0000259" key="3">
    <source>
        <dbReference type="SMART" id="SM00479"/>
    </source>
</evidence>
<dbReference type="FunFam" id="3.30.420.10:FF:000045">
    <property type="entry name" value="3'-5' exonuclease DinG"/>
    <property type="match status" value="1"/>
</dbReference>
<evidence type="ECO:0000313" key="4">
    <source>
        <dbReference type="EMBL" id="SMQ12951.1"/>
    </source>
</evidence>
<dbReference type="STRING" id="1522312.GCA_900177895_01699"/>
<dbReference type="PANTHER" id="PTHR30231">
    <property type="entry name" value="DNA POLYMERASE III SUBUNIT EPSILON"/>
    <property type="match status" value="1"/>
</dbReference>
<gene>
    <name evidence="5" type="primary">polC</name>
    <name evidence="5" type="ORF">KEBURONENSIS_01654</name>
    <name evidence="4" type="ORF">KEBURONENSIS_01770</name>
</gene>
<sequence>MLSSFNELAAHFAHYPTPVVIIDLETTGGNLTTDRITEIAFLHFWQGKITPIQQLINPTTPISSFVQDLTGISNEMVATAPQFADFAPNILPLLRGSLLIAHNSKFDYTILRHEFQRMGVPFATPALCSVQLSRKLYPEFYKHNLDTIIERHNIAVEDRHRAMSDVLALAEFLQLSVKERGESAWFQAAKQLFNPPMLPENVNPSIFQAAFELSDNFGVSIWYDAAGQTFALHEHEHAFREVAVLLRQSTYARAAKLVFVPTLGALHNVQTRAEIMAEHGLLPADEIVRHSILVQQDIVSGCLKTRIRPLRAGFYDKPPRGLFLNTKAAKRALSAWAKEQDLCPNMLGILPDELPKGTPCPVSVVGKCSAACEAQDVAAHNMAVQAALVYLPVCDWGKSKRVCVTEVDKLSGRAVVIVCDSGAILLSDGRWFVSADALAVMKQKFKTAKHEIKTAQKIGSLKIF</sequence>
<accession>A0A238TC09</accession>
<name>A0A238TC09_9NEIS</name>
<dbReference type="SMART" id="SM00479">
    <property type="entry name" value="EXOIII"/>
    <property type="match status" value="1"/>
</dbReference>
<protein>
    <submittedName>
        <fullName evidence="5">DNA polymerase III PolC-type</fullName>
        <ecNumber evidence="5">2.7.7.7</ecNumber>
    </submittedName>
</protein>
<dbReference type="InterPro" id="IPR013520">
    <property type="entry name" value="Ribonucl_H"/>
</dbReference>
<evidence type="ECO:0000313" key="5">
    <source>
        <dbReference type="EMBL" id="SNB76349.1"/>
    </source>
</evidence>
<keyword evidence="5" id="KW-0548">Nucleotidyltransferase</keyword>
<dbReference type="EMBL" id="FXUV02000038">
    <property type="protein sequence ID" value="SNB76349.1"/>
    <property type="molecule type" value="Genomic_DNA"/>
</dbReference>
<dbReference type="EC" id="2.7.7.7" evidence="5"/>
<dbReference type="Proteomes" id="UP000215450">
    <property type="component" value="Unassembled WGS sequence"/>
</dbReference>
<evidence type="ECO:0000313" key="6">
    <source>
        <dbReference type="Proteomes" id="UP000215450"/>
    </source>
</evidence>
<dbReference type="GO" id="GO:0005829">
    <property type="term" value="C:cytosol"/>
    <property type="evidence" value="ECO:0007669"/>
    <property type="project" value="TreeGrafter"/>
</dbReference>
<dbReference type="InterPro" id="IPR036397">
    <property type="entry name" value="RNaseH_sf"/>
</dbReference>
<proteinExistence type="predicted"/>
<dbReference type="GO" id="GO:0003887">
    <property type="term" value="F:DNA-directed DNA polymerase activity"/>
    <property type="evidence" value="ECO:0007669"/>
    <property type="project" value="UniProtKB-EC"/>
</dbReference>
<evidence type="ECO:0000256" key="1">
    <source>
        <dbReference type="ARBA" id="ARBA00025483"/>
    </source>
</evidence>
<feature type="domain" description="Exonuclease" evidence="3">
    <location>
        <begin position="18"/>
        <end position="182"/>
    </location>
</feature>